<keyword evidence="3" id="KW-0813">Transport</keyword>
<evidence type="ECO:0000256" key="7">
    <source>
        <dbReference type="ARBA" id="ARBA00023136"/>
    </source>
</evidence>
<dbReference type="Pfam" id="PF01594">
    <property type="entry name" value="AI-2E_transport"/>
    <property type="match status" value="1"/>
</dbReference>
<feature type="transmembrane region" description="Helical" evidence="8">
    <location>
        <begin position="239"/>
        <end position="267"/>
    </location>
</feature>
<feature type="transmembrane region" description="Helical" evidence="8">
    <location>
        <begin position="214"/>
        <end position="233"/>
    </location>
</feature>
<evidence type="ECO:0000256" key="5">
    <source>
        <dbReference type="ARBA" id="ARBA00022692"/>
    </source>
</evidence>
<evidence type="ECO:0000256" key="1">
    <source>
        <dbReference type="ARBA" id="ARBA00004651"/>
    </source>
</evidence>
<feature type="transmembrane region" description="Helical" evidence="8">
    <location>
        <begin position="304"/>
        <end position="329"/>
    </location>
</feature>
<feature type="transmembrane region" description="Helical" evidence="8">
    <location>
        <begin position="39"/>
        <end position="57"/>
    </location>
</feature>
<keyword evidence="7 8" id="KW-0472">Membrane</keyword>
<keyword evidence="5 8" id="KW-0812">Transmembrane</keyword>
<evidence type="ECO:0000256" key="4">
    <source>
        <dbReference type="ARBA" id="ARBA00022475"/>
    </source>
</evidence>
<organism evidence="9">
    <name type="scientific">hydrothermal vent metagenome</name>
    <dbReference type="NCBI Taxonomy" id="652676"/>
    <lineage>
        <taxon>unclassified sequences</taxon>
        <taxon>metagenomes</taxon>
        <taxon>ecological metagenomes</taxon>
    </lineage>
</organism>
<dbReference type="PANTHER" id="PTHR21716:SF53">
    <property type="entry name" value="PERMEASE PERM-RELATED"/>
    <property type="match status" value="1"/>
</dbReference>
<keyword evidence="4" id="KW-1003">Cell membrane</keyword>
<dbReference type="EMBL" id="UOFK01000210">
    <property type="protein sequence ID" value="VAW80044.1"/>
    <property type="molecule type" value="Genomic_DNA"/>
</dbReference>
<evidence type="ECO:0000256" key="6">
    <source>
        <dbReference type="ARBA" id="ARBA00022989"/>
    </source>
</evidence>
<feature type="transmembrane region" description="Helical" evidence="8">
    <location>
        <begin position="15"/>
        <end position="33"/>
    </location>
</feature>
<reference evidence="9" key="1">
    <citation type="submission" date="2018-06" db="EMBL/GenBank/DDBJ databases">
        <authorList>
            <person name="Zhirakovskaya E."/>
        </authorList>
    </citation>
    <scope>NUCLEOTIDE SEQUENCE</scope>
</reference>
<dbReference type="InterPro" id="IPR002549">
    <property type="entry name" value="AI-2E-like"/>
</dbReference>
<evidence type="ECO:0000256" key="2">
    <source>
        <dbReference type="ARBA" id="ARBA00009773"/>
    </source>
</evidence>
<evidence type="ECO:0000256" key="8">
    <source>
        <dbReference type="SAM" id="Phobius"/>
    </source>
</evidence>
<comment type="subcellular location">
    <subcellularLocation>
        <location evidence="1">Cell membrane</location>
        <topology evidence="1">Multi-pass membrane protein</topology>
    </subcellularLocation>
</comment>
<evidence type="ECO:0000256" key="3">
    <source>
        <dbReference type="ARBA" id="ARBA00022448"/>
    </source>
</evidence>
<dbReference type="GO" id="GO:0055085">
    <property type="term" value="P:transmembrane transport"/>
    <property type="evidence" value="ECO:0007669"/>
    <property type="project" value="TreeGrafter"/>
</dbReference>
<feature type="transmembrane region" description="Helical" evidence="8">
    <location>
        <begin position="64"/>
        <end position="86"/>
    </location>
</feature>
<name>A0A3B0ZFD2_9ZZZZ</name>
<accession>A0A3B0ZFD2</accession>
<dbReference type="GO" id="GO:0005886">
    <property type="term" value="C:plasma membrane"/>
    <property type="evidence" value="ECO:0007669"/>
    <property type="project" value="UniProtKB-SubCell"/>
</dbReference>
<feature type="transmembrane region" description="Helical" evidence="8">
    <location>
        <begin position="150"/>
        <end position="174"/>
    </location>
</feature>
<protein>
    <submittedName>
        <fullName evidence="9">Permease PerM (= YfgO)</fullName>
    </submittedName>
</protein>
<dbReference type="PANTHER" id="PTHR21716">
    <property type="entry name" value="TRANSMEMBRANE PROTEIN"/>
    <property type="match status" value="1"/>
</dbReference>
<comment type="similarity">
    <text evidence="2">Belongs to the autoinducer-2 exporter (AI-2E) (TC 2.A.86) family.</text>
</comment>
<sequence length="361" mass="39751">MIRQWFQRVLSDPQAVILVVLLVLGFVVVLTMGQMLAPVLAALVLSYLLDGIVITLQARGMPRLIAVISVFSLFMVFLAFALLGLLPRLSYQITQLVNQLPSIIGKGQEVIMQLPSRYPDLISEMQVQDIVNTIRSELAGLGQRAVSVSIASVIGIIALLVYLVLVPVLVFFFLKDKLRIMAWTEAYLPRDRALSRRVWQEVNGQIANYVRGKIWEILAVGSVSYATFVLMGLEYSVLLATLVGLSVVIPYIGAAAVTLPIAAIAFFQWGWSPEFGYIMLAYGIIQALDGNILVPLLFSEVVNLHPVAIIISVLVFGGLWGFWGVFFAIPLATLVQAVLHAWPRGDQVLLSPDNNYKISEA</sequence>
<feature type="transmembrane region" description="Helical" evidence="8">
    <location>
        <begin position="279"/>
        <end position="298"/>
    </location>
</feature>
<proteinExistence type="inferred from homology"/>
<keyword evidence="6 8" id="KW-1133">Transmembrane helix</keyword>
<dbReference type="AlphaFoldDB" id="A0A3B0ZFD2"/>
<gene>
    <name evidence="9" type="ORF">MNBD_GAMMA13-1749</name>
</gene>
<evidence type="ECO:0000313" key="9">
    <source>
        <dbReference type="EMBL" id="VAW80044.1"/>
    </source>
</evidence>